<evidence type="ECO:0008006" key="3">
    <source>
        <dbReference type="Google" id="ProtNLM"/>
    </source>
</evidence>
<keyword evidence="2" id="KW-1185">Reference proteome</keyword>
<name>A0ABT3DNJ7_9BACI</name>
<accession>A0ABT3DNJ7</accession>
<comment type="caution">
    <text evidence="1">The sequence shown here is derived from an EMBL/GenBank/DDBJ whole genome shotgun (WGS) entry which is preliminary data.</text>
</comment>
<evidence type="ECO:0000313" key="2">
    <source>
        <dbReference type="Proteomes" id="UP001526147"/>
    </source>
</evidence>
<organism evidence="1 2">
    <name type="scientific">Metabacillus halosaccharovorans</name>
    <dbReference type="NCBI Taxonomy" id="930124"/>
    <lineage>
        <taxon>Bacteria</taxon>
        <taxon>Bacillati</taxon>
        <taxon>Bacillota</taxon>
        <taxon>Bacilli</taxon>
        <taxon>Bacillales</taxon>
        <taxon>Bacillaceae</taxon>
        <taxon>Metabacillus</taxon>
    </lineage>
</organism>
<dbReference type="Proteomes" id="UP001526147">
    <property type="component" value="Unassembled WGS sequence"/>
</dbReference>
<reference evidence="1 2" key="1">
    <citation type="submission" date="2022-10" db="EMBL/GenBank/DDBJ databases">
        <title>Draft genome assembly of moderately radiation resistant bacterium Metabacillus halosaccharovorans.</title>
        <authorList>
            <person name="Pal S."/>
            <person name="Gopinathan A."/>
        </authorList>
    </citation>
    <scope>NUCLEOTIDE SEQUENCE [LARGE SCALE GENOMIC DNA]</scope>
    <source>
        <strain evidence="1 2">VITHBRA001</strain>
    </source>
</reference>
<gene>
    <name evidence="1" type="ORF">OIH86_23610</name>
</gene>
<dbReference type="RefSeq" id="WP_264144694.1">
    <property type="nucleotide sequence ID" value="NZ_JAOYEY010000051.1"/>
</dbReference>
<sequence>MSKYFIDHSKLIVHRTAFITDGCNHHKILHKQLEESNSDEQVLQLISHDDYQQCPQCFEYFSLEKGKHDFVRY</sequence>
<dbReference type="EMBL" id="JAOYEY010000051">
    <property type="protein sequence ID" value="MCV9888644.1"/>
    <property type="molecule type" value="Genomic_DNA"/>
</dbReference>
<protein>
    <recommendedName>
        <fullName evidence="3">CxxH/CxxC protein</fullName>
    </recommendedName>
</protein>
<evidence type="ECO:0000313" key="1">
    <source>
        <dbReference type="EMBL" id="MCV9888644.1"/>
    </source>
</evidence>
<proteinExistence type="predicted"/>